<evidence type="ECO:0000256" key="11">
    <source>
        <dbReference type="SAM" id="Phobius"/>
    </source>
</evidence>
<feature type="transmembrane region" description="Helical" evidence="11">
    <location>
        <begin position="59"/>
        <end position="84"/>
    </location>
</feature>
<keyword evidence="7" id="KW-0249">Electron transport</keyword>
<dbReference type="AlphaFoldDB" id="A0AAV3PNG8"/>
<evidence type="ECO:0000256" key="4">
    <source>
        <dbReference type="ARBA" id="ARBA00022617"/>
    </source>
</evidence>
<dbReference type="InterPro" id="IPR045150">
    <property type="entry name" value="CYB561D1/2"/>
</dbReference>
<dbReference type="Proteomes" id="UP001454036">
    <property type="component" value="Unassembled WGS sequence"/>
</dbReference>
<feature type="transmembrane region" description="Helical" evidence="11">
    <location>
        <begin position="198"/>
        <end position="217"/>
    </location>
</feature>
<gene>
    <name evidence="14" type="ORF">LIER_11138</name>
</gene>
<dbReference type="GO" id="GO:0046872">
    <property type="term" value="F:metal ion binding"/>
    <property type="evidence" value="ECO:0007669"/>
    <property type="project" value="UniProtKB-KW"/>
</dbReference>
<keyword evidence="8 11" id="KW-1133">Transmembrane helix</keyword>
<evidence type="ECO:0000256" key="3">
    <source>
        <dbReference type="ARBA" id="ARBA00022448"/>
    </source>
</evidence>
<evidence type="ECO:0000256" key="6">
    <source>
        <dbReference type="ARBA" id="ARBA00022723"/>
    </source>
</evidence>
<protein>
    <recommendedName>
        <fullName evidence="13">Cytochrome b561 domain-containing protein</fullName>
    </recommendedName>
</protein>
<comment type="cofactor">
    <cofactor evidence="1">
        <name>heme b</name>
        <dbReference type="ChEBI" id="CHEBI:60344"/>
    </cofactor>
</comment>
<keyword evidence="12" id="KW-0732">Signal</keyword>
<evidence type="ECO:0000256" key="2">
    <source>
        <dbReference type="ARBA" id="ARBA00004141"/>
    </source>
</evidence>
<dbReference type="InterPro" id="IPR006593">
    <property type="entry name" value="Cyt_b561/ferric_Rdtase_TM"/>
</dbReference>
<evidence type="ECO:0000256" key="7">
    <source>
        <dbReference type="ARBA" id="ARBA00022982"/>
    </source>
</evidence>
<dbReference type="GO" id="GO:0016020">
    <property type="term" value="C:membrane"/>
    <property type="evidence" value="ECO:0007669"/>
    <property type="project" value="UniProtKB-SubCell"/>
</dbReference>
<dbReference type="PANTHER" id="PTHR15422:SF24">
    <property type="entry name" value="DOMON RELATED DOMAIN-CONTAINING PROTEIN"/>
    <property type="match status" value="1"/>
</dbReference>
<evidence type="ECO:0000256" key="9">
    <source>
        <dbReference type="ARBA" id="ARBA00023004"/>
    </source>
</evidence>
<evidence type="ECO:0000259" key="13">
    <source>
        <dbReference type="PROSITE" id="PS50939"/>
    </source>
</evidence>
<evidence type="ECO:0000256" key="12">
    <source>
        <dbReference type="SAM" id="SignalP"/>
    </source>
</evidence>
<dbReference type="PANTHER" id="PTHR15422">
    <property type="entry name" value="OS05G0565100 PROTEIN"/>
    <property type="match status" value="1"/>
</dbReference>
<organism evidence="14 15">
    <name type="scientific">Lithospermum erythrorhizon</name>
    <name type="common">Purple gromwell</name>
    <name type="synonym">Lithospermum officinale var. erythrorhizon</name>
    <dbReference type="NCBI Taxonomy" id="34254"/>
    <lineage>
        <taxon>Eukaryota</taxon>
        <taxon>Viridiplantae</taxon>
        <taxon>Streptophyta</taxon>
        <taxon>Embryophyta</taxon>
        <taxon>Tracheophyta</taxon>
        <taxon>Spermatophyta</taxon>
        <taxon>Magnoliopsida</taxon>
        <taxon>eudicotyledons</taxon>
        <taxon>Gunneridae</taxon>
        <taxon>Pentapetalae</taxon>
        <taxon>asterids</taxon>
        <taxon>lamiids</taxon>
        <taxon>Boraginales</taxon>
        <taxon>Boraginaceae</taxon>
        <taxon>Boraginoideae</taxon>
        <taxon>Lithospermeae</taxon>
        <taxon>Lithospermum</taxon>
    </lineage>
</organism>
<keyword evidence="15" id="KW-1185">Reference proteome</keyword>
<keyword evidence="4" id="KW-0349">Heme</keyword>
<proteinExistence type="predicted"/>
<feature type="transmembrane region" description="Helical" evidence="11">
    <location>
        <begin position="132"/>
        <end position="150"/>
    </location>
</feature>
<dbReference type="CDD" id="cd08760">
    <property type="entry name" value="Cyt_b561_FRRS1_like"/>
    <property type="match status" value="1"/>
</dbReference>
<dbReference type="GO" id="GO:0140575">
    <property type="term" value="F:transmembrane monodehydroascorbate reductase activity"/>
    <property type="evidence" value="ECO:0007669"/>
    <property type="project" value="InterPro"/>
</dbReference>
<keyword evidence="9" id="KW-0408">Iron</keyword>
<keyword evidence="6" id="KW-0479">Metal-binding</keyword>
<keyword evidence="3" id="KW-0813">Transport</keyword>
<evidence type="ECO:0000256" key="1">
    <source>
        <dbReference type="ARBA" id="ARBA00001970"/>
    </source>
</evidence>
<keyword evidence="5 11" id="KW-0812">Transmembrane</keyword>
<keyword evidence="10 11" id="KW-0472">Membrane</keyword>
<feature type="domain" description="Cytochrome b561" evidence="13">
    <location>
        <begin position="15"/>
        <end position="225"/>
    </location>
</feature>
<feature type="transmembrane region" description="Helical" evidence="11">
    <location>
        <begin position="96"/>
        <end position="120"/>
    </location>
</feature>
<evidence type="ECO:0000313" key="15">
    <source>
        <dbReference type="Proteomes" id="UP001454036"/>
    </source>
</evidence>
<feature type="signal peptide" evidence="12">
    <location>
        <begin position="1"/>
        <end position="32"/>
    </location>
</feature>
<evidence type="ECO:0000256" key="5">
    <source>
        <dbReference type="ARBA" id="ARBA00022692"/>
    </source>
</evidence>
<name>A0AAV3PNG8_LITER</name>
<dbReference type="Pfam" id="PF03188">
    <property type="entry name" value="Cytochrom_B561"/>
    <property type="match status" value="1"/>
</dbReference>
<dbReference type="GO" id="GO:0020037">
    <property type="term" value="F:heme binding"/>
    <property type="evidence" value="ECO:0007669"/>
    <property type="project" value="TreeGrafter"/>
</dbReference>
<feature type="transmembrane region" description="Helical" evidence="11">
    <location>
        <begin position="162"/>
        <end position="186"/>
    </location>
</feature>
<comment type="subcellular location">
    <subcellularLocation>
        <location evidence="2">Membrane</location>
        <topology evidence="2">Multi-pass membrane protein</topology>
    </subcellularLocation>
</comment>
<sequence>MLTFKKALIRSKTATSFLVQALVLDLFPFVRCSSSQGKNKQENSSKWMQQVDSKKAFDIAVHGIVLWASMGCLMPFGVLVIRISTTEKRFREKFKVFYYIHAVLQVLAVLVATGGAVLSIRNFENAFDNTHQRIGLALYAAIYVQVLIGLRRPKRGTKIRRVWYFMHWLLGITIPLVGIFNTYTGLNAYHLRTSKSTSLWTILFTAQVSFMAVLYLFQDKWEYIQKQGVNVPNDDEPINCPVQVIPNSDTQLETESARKSNALGTYFSRSNALKKLFQLT</sequence>
<dbReference type="EMBL" id="BAABME010002037">
    <property type="protein sequence ID" value="GAA0152731.1"/>
    <property type="molecule type" value="Genomic_DNA"/>
</dbReference>
<dbReference type="Gene3D" id="1.20.120.1770">
    <property type="match status" value="1"/>
</dbReference>
<comment type="caution">
    <text evidence="14">The sequence shown here is derived from an EMBL/GenBank/DDBJ whole genome shotgun (WGS) entry which is preliminary data.</text>
</comment>
<evidence type="ECO:0000313" key="14">
    <source>
        <dbReference type="EMBL" id="GAA0152731.1"/>
    </source>
</evidence>
<dbReference type="PROSITE" id="PS50939">
    <property type="entry name" value="CYTOCHROME_B561"/>
    <property type="match status" value="1"/>
</dbReference>
<feature type="chain" id="PRO_5043921025" description="Cytochrome b561 domain-containing protein" evidence="12">
    <location>
        <begin position="33"/>
        <end position="280"/>
    </location>
</feature>
<evidence type="ECO:0000256" key="8">
    <source>
        <dbReference type="ARBA" id="ARBA00022989"/>
    </source>
</evidence>
<evidence type="ECO:0000256" key="10">
    <source>
        <dbReference type="ARBA" id="ARBA00023136"/>
    </source>
</evidence>
<dbReference type="SMART" id="SM00665">
    <property type="entry name" value="B561"/>
    <property type="match status" value="1"/>
</dbReference>
<accession>A0AAV3PNG8</accession>
<reference evidence="14 15" key="1">
    <citation type="submission" date="2024-01" db="EMBL/GenBank/DDBJ databases">
        <title>The complete chloroplast genome sequence of Lithospermum erythrorhizon: insights into the phylogenetic relationship among Boraginaceae species and the maternal lineages of purple gromwells.</title>
        <authorList>
            <person name="Okada T."/>
            <person name="Watanabe K."/>
        </authorList>
    </citation>
    <scope>NUCLEOTIDE SEQUENCE [LARGE SCALE GENOMIC DNA]</scope>
</reference>